<dbReference type="InterPro" id="IPR047677">
    <property type="entry name" value="GDCCVxC"/>
</dbReference>
<organism evidence="1 2">
    <name type="scientific">Chelatococcus albus</name>
    <dbReference type="NCBI Taxonomy" id="3047466"/>
    <lineage>
        <taxon>Bacteria</taxon>
        <taxon>Pseudomonadati</taxon>
        <taxon>Pseudomonadota</taxon>
        <taxon>Alphaproteobacteria</taxon>
        <taxon>Hyphomicrobiales</taxon>
        <taxon>Chelatococcaceae</taxon>
        <taxon>Chelatococcus</taxon>
    </lineage>
</organism>
<comment type="caution">
    <text evidence="1">The sequence shown here is derived from an EMBL/GenBank/DDBJ whole genome shotgun (WGS) entry which is preliminary data.</text>
</comment>
<accession>A0ABT7AJG7</accession>
<gene>
    <name evidence="1" type="ORF">QNA08_14865</name>
</gene>
<evidence type="ECO:0000313" key="2">
    <source>
        <dbReference type="Proteomes" id="UP001321492"/>
    </source>
</evidence>
<keyword evidence="2" id="KW-1185">Reference proteome</keyword>
<evidence type="ECO:0000313" key="1">
    <source>
        <dbReference type="EMBL" id="MDJ1159516.1"/>
    </source>
</evidence>
<proteinExistence type="predicted"/>
<dbReference type="RefSeq" id="WP_283741585.1">
    <property type="nucleotide sequence ID" value="NZ_JASJEV010000010.1"/>
</dbReference>
<dbReference type="NCBIfam" id="NF041374">
    <property type="entry name" value="GDCCVxC"/>
    <property type="match status" value="1"/>
</dbReference>
<sequence>MRRLSTLTCPACGHRATEAMPAEACLFFHVCRGCGTRLRPKPGDCCVFCSCGDSCGDTPCPSVQALADDAAGHEAPVCCPGDE</sequence>
<dbReference type="Proteomes" id="UP001321492">
    <property type="component" value="Unassembled WGS sequence"/>
</dbReference>
<dbReference type="EMBL" id="JASJEV010000010">
    <property type="protein sequence ID" value="MDJ1159516.1"/>
    <property type="molecule type" value="Genomic_DNA"/>
</dbReference>
<name>A0ABT7AJG7_9HYPH</name>
<reference evidence="1 2" key="1">
    <citation type="submission" date="2023-05" db="EMBL/GenBank/DDBJ databases">
        <title>Chelatococcus sp. nov., a moderately thermophilic bacterium isolated from hot spring microbial mat.</title>
        <authorList>
            <person name="Hu C.-J."/>
            <person name="Li W.-J."/>
        </authorList>
    </citation>
    <scope>NUCLEOTIDE SEQUENCE [LARGE SCALE GENOMIC DNA]</scope>
    <source>
        <strain evidence="1 2">SYSU G07232</strain>
    </source>
</reference>
<protein>
    <submittedName>
        <fullName evidence="1">GDCCVxC domain-containing (Seleno)protein</fullName>
    </submittedName>
</protein>